<name>A0A8D8QP99_9HEMI</name>
<evidence type="ECO:0000256" key="1">
    <source>
        <dbReference type="ARBA" id="ARBA00004173"/>
    </source>
</evidence>
<dbReference type="PANTHER" id="PTHR13391:SF0">
    <property type="entry name" value="PROTEIN MISATO HOMOLOG 1"/>
    <property type="match status" value="1"/>
</dbReference>
<dbReference type="PANTHER" id="PTHR13391">
    <property type="entry name" value="MITOCHONDRIAL DISTRIBUTION REGULATOR MISATO"/>
    <property type="match status" value="1"/>
</dbReference>
<proteinExistence type="inferred from homology"/>
<comment type="subcellular location">
    <subcellularLocation>
        <location evidence="1">Mitochondrion</location>
    </subcellularLocation>
</comment>
<feature type="domain" description="Misato Segment II tubulin-like" evidence="4">
    <location>
        <begin position="7"/>
        <end position="125"/>
    </location>
</feature>
<dbReference type="GO" id="GO:0007005">
    <property type="term" value="P:mitochondrion organization"/>
    <property type="evidence" value="ECO:0007669"/>
    <property type="project" value="InterPro"/>
</dbReference>
<dbReference type="EMBL" id="HBUF01089181">
    <property type="protein sequence ID" value="CAG6635201.1"/>
    <property type="molecule type" value="Transcribed_RNA"/>
</dbReference>
<dbReference type="InterPro" id="IPR019605">
    <property type="entry name" value="Misato_II_tubulin-like"/>
</dbReference>
<evidence type="ECO:0000313" key="6">
    <source>
        <dbReference type="EMBL" id="CAG6635201.1"/>
    </source>
</evidence>
<evidence type="ECO:0000259" key="4">
    <source>
        <dbReference type="Pfam" id="PF10644"/>
    </source>
</evidence>
<dbReference type="AlphaFoldDB" id="A0A8D8QP99"/>
<evidence type="ECO:0000256" key="3">
    <source>
        <dbReference type="ARBA" id="ARBA00023128"/>
    </source>
</evidence>
<evidence type="ECO:0000256" key="2">
    <source>
        <dbReference type="ARBA" id="ARBA00008507"/>
    </source>
</evidence>
<dbReference type="Pfam" id="PF10644">
    <property type="entry name" value="Misat_Tub_SegII"/>
    <property type="match status" value="1"/>
</dbReference>
<organism evidence="6">
    <name type="scientific">Cacopsylla melanoneura</name>
    <dbReference type="NCBI Taxonomy" id="428564"/>
    <lineage>
        <taxon>Eukaryota</taxon>
        <taxon>Metazoa</taxon>
        <taxon>Ecdysozoa</taxon>
        <taxon>Arthropoda</taxon>
        <taxon>Hexapoda</taxon>
        <taxon>Insecta</taxon>
        <taxon>Pterygota</taxon>
        <taxon>Neoptera</taxon>
        <taxon>Paraneoptera</taxon>
        <taxon>Hemiptera</taxon>
        <taxon>Sternorrhyncha</taxon>
        <taxon>Psylloidea</taxon>
        <taxon>Psyllidae</taxon>
        <taxon>Psyllinae</taxon>
        <taxon>Cacopsylla</taxon>
    </lineage>
</organism>
<comment type="similarity">
    <text evidence="2">Belongs to the misato family.</text>
</comment>
<keyword evidence="3" id="KW-0496">Mitochondrion</keyword>
<dbReference type="InterPro" id="IPR036525">
    <property type="entry name" value="Tubulin/FtsZ_GTPase_sf"/>
</dbReference>
<dbReference type="Pfam" id="PF14881">
    <property type="entry name" value="Tubulin_3"/>
    <property type="match status" value="1"/>
</dbReference>
<reference evidence="6" key="1">
    <citation type="submission" date="2021-05" db="EMBL/GenBank/DDBJ databases">
        <authorList>
            <person name="Alioto T."/>
            <person name="Alioto T."/>
            <person name="Gomez Garrido J."/>
        </authorList>
    </citation>
    <scope>NUCLEOTIDE SEQUENCE</scope>
</reference>
<feature type="domain" description="DML1/Misato tubulin" evidence="5">
    <location>
        <begin position="147"/>
        <end position="331"/>
    </location>
</feature>
<accession>A0A8D8QP99</accession>
<dbReference type="CDD" id="cd06060">
    <property type="entry name" value="misato"/>
    <property type="match status" value="1"/>
</dbReference>
<dbReference type="InterPro" id="IPR049942">
    <property type="entry name" value="DML1/Misato"/>
</dbReference>
<dbReference type="GO" id="GO:0005739">
    <property type="term" value="C:mitochondrion"/>
    <property type="evidence" value="ECO:0007669"/>
    <property type="project" value="UniProtKB-SubCell"/>
</dbReference>
<evidence type="ECO:0000259" key="5">
    <source>
        <dbReference type="Pfam" id="PF14881"/>
    </source>
</evidence>
<dbReference type="SUPFAM" id="SSF52490">
    <property type="entry name" value="Tubulin nucleotide-binding domain-like"/>
    <property type="match status" value="1"/>
</dbReference>
<dbReference type="Gene3D" id="3.40.50.1440">
    <property type="entry name" value="Tubulin/FtsZ, GTPase domain"/>
    <property type="match status" value="1"/>
</dbReference>
<dbReference type="InterPro" id="IPR029209">
    <property type="entry name" value="DML1/Misato_tubulin"/>
</dbReference>
<sequence>MSPNKGSEIITLQFGQYSNFIGTHWWNLQEAGFDYTPDLISDINHDVLFREGLNHRKEVTFTPRMLLVDLKGSLQTCVNDLYEDVTTQADILNSITTWSPDKVEIVNDSSTSSSKTNEFQEDLKKFENNREGVLSEVVDYKDYNLEDNVNYWSDFMRTRYHPRSFNVVNEYQHGNTGQPFDCYLQGVEVWKSEAMCEEWTDKVRAFVEECDCLQGFQILSDTTSGFAGLCSSSLQHLKDEYSTKATLVFPVTPPRTSESDFKLRTVNTVLMMASLGELADMFSPLSLSPDCWNQTETYRQFPLLEYKPSLLYHSSAIVSSLLDTLSLSYRLRGGSGLSLRDLCSFLTPVGRKAATTSLSLPWPMKHAQSLLECLEQWEGPLSTPLTPYSNLDEVAIQVLNLRGEDGHKMFPKDMSNRDRSSNPAYSCTTVHELFQYFLSCDMPRTLHRVYSSSQPIKTINPYPDFFSKRVSNHGCVNEPLEEKERVKHVPMLGGLHCCQGSGAMLSDLHSAVRRINIKTLPAFLSLDKTDFDETLEAVMSLSDNYKDEYEL</sequence>
<protein>
    <submittedName>
        <fullName evidence="6">Protein misato</fullName>
    </submittedName>
</protein>